<reference evidence="1 2" key="1">
    <citation type="journal article" date="2013" name="PLoS Genet.">
        <title>Genomic mechanisms accounting for the adaptation to parasitism in nematode-trapping fungi.</title>
        <authorList>
            <person name="Meerupati T."/>
            <person name="Andersson K.M."/>
            <person name="Friman E."/>
            <person name="Kumar D."/>
            <person name="Tunlid A."/>
            <person name="Ahren D."/>
        </authorList>
    </citation>
    <scope>NUCLEOTIDE SEQUENCE [LARGE SCALE GENOMIC DNA]</scope>
    <source>
        <strain evidence="1 2">CBS 200.50</strain>
    </source>
</reference>
<dbReference type="AlphaFoldDB" id="S8A463"/>
<reference evidence="2" key="2">
    <citation type="submission" date="2013-04" db="EMBL/GenBank/DDBJ databases">
        <title>Genomic mechanisms accounting for the adaptation to parasitism in nematode-trapping fungi.</title>
        <authorList>
            <person name="Ahren D.G."/>
        </authorList>
    </citation>
    <scope>NUCLEOTIDE SEQUENCE [LARGE SCALE GENOMIC DNA]</scope>
    <source>
        <strain evidence="2">CBS 200.50</strain>
    </source>
</reference>
<protein>
    <submittedName>
        <fullName evidence="1">Uncharacterized protein</fullName>
    </submittedName>
</protein>
<keyword evidence="2" id="KW-1185">Reference proteome</keyword>
<dbReference type="HOGENOM" id="CLU_043196_0_0_1"/>
<dbReference type="EMBL" id="AQGS01001002">
    <property type="protein sequence ID" value="EPS35896.1"/>
    <property type="molecule type" value="Genomic_DNA"/>
</dbReference>
<gene>
    <name evidence="1" type="ORF">H072_10628</name>
</gene>
<evidence type="ECO:0000313" key="1">
    <source>
        <dbReference type="EMBL" id="EPS35896.1"/>
    </source>
</evidence>
<dbReference type="PANTHER" id="PTHR21310">
    <property type="entry name" value="AMINOGLYCOSIDE PHOSPHOTRANSFERASE-RELATED-RELATED"/>
    <property type="match status" value="1"/>
</dbReference>
<dbReference type="eggNOG" id="ENOG502S1E7">
    <property type="taxonomic scope" value="Eukaryota"/>
</dbReference>
<name>S8A463_DACHA</name>
<evidence type="ECO:0000313" key="2">
    <source>
        <dbReference type="Proteomes" id="UP000015100"/>
    </source>
</evidence>
<dbReference type="SUPFAM" id="SSF56112">
    <property type="entry name" value="Protein kinase-like (PK-like)"/>
    <property type="match status" value="1"/>
</dbReference>
<accession>S8A463</accession>
<dbReference type="Proteomes" id="UP000015100">
    <property type="component" value="Unassembled WGS sequence"/>
</dbReference>
<dbReference type="OrthoDB" id="5327538at2759"/>
<organism evidence="1 2">
    <name type="scientific">Dactylellina haptotyla (strain CBS 200.50)</name>
    <name type="common">Nematode-trapping fungus</name>
    <name type="synonym">Monacrosporium haptotylum</name>
    <dbReference type="NCBI Taxonomy" id="1284197"/>
    <lineage>
        <taxon>Eukaryota</taxon>
        <taxon>Fungi</taxon>
        <taxon>Dikarya</taxon>
        <taxon>Ascomycota</taxon>
        <taxon>Pezizomycotina</taxon>
        <taxon>Orbiliomycetes</taxon>
        <taxon>Orbiliales</taxon>
        <taxon>Orbiliaceae</taxon>
        <taxon>Dactylellina</taxon>
    </lineage>
</organism>
<dbReference type="InterPro" id="IPR011009">
    <property type="entry name" value="Kinase-like_dom_sf"/>
</dbReference>
<proteinExistence type="predicted"/>
<comment type="caution">
    <text evidence="1">The sequence shown here is derived from an EMBL/GenBank/DDBJ whole genome shotgun (WGS) entry which is preliminary data.</text>
</comment>
<dbReference type="OMA" id="FDWACES"/>
<dbReference type="InterPro" id="IPR051678">
    <property type="entry name" value="AGP_Transferase"/>
</dbReference>
<dbReference type="STRING" id="1284197.S8A463"/>
<sequence length="430" mass="48915">MYLAGNQLSVTREADRDGDNYWNLYDTAKAAQFEDFLTRVDFKSIESKASSLRGGIPCRIPVFAPNGDFSKRKELALAQTGGQNCNVDVVFEDGVTWLARIKLDDPLIPPKETQNYILTSEYHTLKCLESWNMPTPKVFHYEVDNPTSYILAEKMDGTPLDWYSASPTERTKVMEQLADIYAEVYRHPFTTSGSIVDSNTPGRPLIGGFAQSQTFAYPNEPIGPFTNLEQAASTIIKGQQKMLINREIDSLPVDTYLSHLWRLEALELLNGISSDVFYLRHFDDKGDHLLVDENFNITAVIDWEFASTEIEDFAFSSPCMIWSVGDFYDGKNALSDEGTEFMKVLERKGYHHLGKLVRDGRKFQRFFFFLGGGVAEELEEFKNLFQGLREGFLTEGDTLNSYEDWKAEMLSRYKDDKGLLELLASVKENP</sequence>
<dbReference type="PANTHER" id="PTHR21310:SF15">
    <property type="entry name" value="AMINOGLYCOSIDE PHOSPHOTRANSFERASE DOMAIN-CONTAINING PROTEIN"/>
    <property type="match status" value="1"/>
</dbReference>